<evidence type="ECO:0000256" key="9">
    <source>
        <dbReference type="SAM" id="Phobius"/>
    </source>
</evidence>
<dbReference type="PANTHER" id="PTHR37820:SF1">
    <property type="entry name" value="CELL DIVISION PROTEIN FTSQ"/>
    <property type="match status" value="1"/>
</dbReference>
<reference evidence="11 12" key="1">
    <citation type="journal article" date="2019" name="Int. J. Syst. Evol. Microbiol.">
        <title>Bifidobacterium jacchi sp. nov., isolated from the faeces of a baby common marmoset (Callithrix jacchus).</title>
        <authorList>
            <person name="Modesto M."/>
            <person name="Watanabe K."/>
            <person name="Arita M."/>
            <person name="Satti M."/>
            <person name="Oki K."/>
            <person name="Sciavilla P."/>
            <person name="Patavino C."/>
            <person name="Camma C."/>
            <person name="Michelini S."/>
            <person name="Sgorbati B."/>
            <person name="Mattarelli P."/>
        </authorList>
    </citation>
    <scope>NUCLEOTIDE SEQUENCE [LARGE SCALE GENOMIC DNA]</scope>
    <source>
        <strain evidence="11 12">MRM 9.3</strain>
    </source>
</reference>
<dbReference type="Pfam" id="PF08478">
    <property type="entry name" value="POTRA_1"/>
    <property type="match status" value="1"/>
</dbReference>
<keyword evidence="4 9" id="KW-0812">Transmembrane</keyword>
<keyword evidence="12" id="KW-1185">Reference proteome</keyword>
<organism evidence="11 12">
    <name type="scientific">Bifidobacterium jacchi</name>
    <dbReference type="NCBI Taxonomy" id="2490545"/>
    <lineage>
        <taxon>Bacteria</taxon>
        <taxon>Bacillati</taxon>
        <taxon>Actinomycetota</taxon>
        <taxon>Actinomycetes</taxon>
        <taxon>Bifidobacteriales</taxon>
        <taxon>Bifidobacteriaceae</taxon>
        <taxon>Bifidobacterium</taxon>
    </lineage>
</organism>
<feature type="compositionally biased region" description="Basic residues" evidence="8">
    <location>
        <begin position="91"/>
        <end position="104"/>
    </location>
</feature>
<dbReference type="RefSeq" id="WP_151917291.1">
    <property type="nucleotide sequence ID" value="NZ_RQSP01000032.1"/>
</dbReference>
<keyword evidence="5 9" id="KW-1133">Transmembrane helix</keyword>
<feature type="compositionally biased region" description="Basic and acidic residues" evidence="8">
    <location>
        <begin position="47"/>
        <end position="59"/>
    </location>
</feature>
<evidence type="ECO:0000256" key="6">
    <source>
        <dbReference type="ARBA" id="ARBA00023136"/>
    </source>
</evidence>
<keyword evidence="2" id="KW-1003">Cell membrane</keyword>
<dbReference type="PROSITE" id="PS51779">
    <property type="entry name" value="POTRA"/>
    <property type="match status" value="1"/>
</dbReference>
<comment type="caution">
    <text evidence="11">The sequence shown here is derived from an EMBL/GenBank/DDBJ whole genome shotgun (WGS) entry which is preliminary data.</text>
</comment>
<evidence type="ECO:0000256" key="2">
    <source>
        <dbReference type="ARBA" id="ARBA00022475"/>
    </source>
</evidence>
<dbReference type="PANTHER" id="PTHR37820">
    <property type="entry name" value="CELL DIVISION PROTEIN DIVIB"/>
    <property type="match status" value="1"/>
</dbReference>
<dbReference type="InterPro" id="IPR013685">
    <property type="entry name" value="POTRA_FtsQ_type"/>
</dbReference>
<accession>A0A5N5RGE5</accession>
<proteinExistence type="predicted"/>
<sequence>MSGRRVAGSAGSTGSAGSAGSADFPSGAVPHRGVDADGAGRRIASSAHRDAQTNRDARPTRGARSSSSSKTSTAQSASQTTLASSASRALSRLKRSVPSRSRRGRSADAVSVRQARSVAGSNTRANARQDISAGGTGRADAESGARSVGSGFVDARRLRSEDHVANTLRQTAGSLGVSTRPKVVDFTARRRERRMVNVKAMAGRIAIAVLALALVCTLIWALFFSSALRLEQSEIQVTGDNEWVKRSDVLDIADRQAGKSLLLVSTEDVAEQLGGIPGVTKADVVKRYPHGLTVTVESQEPAAIVKGSGGALVAVDSKSRVLNTVATASKIKGIPVIEVSDIDKSLQSRAVKEAVTILAGLPASMRGSISKVSAATQDSITTQINGYTVVWGDSSQLKLKTAVVDELINRNASKLNGKKRIDVSAPTRPIVK</sequence>
<keyword evidence="7" id="KW-0131">Cell cycle</keyword>
<name>A0A5N5RGE5_9BIFI</name>
<dbReference type="OrthoDB" id="3238713at2"/>
<protein>
    <submittedName>
        <fullName evidence="11">FtsQ-type POTRA domain-containing protein</fullName>
    </submittedName>
</protein>
<dbReference type="GO" id="GO:0051301">
    <property type="term" value="P:cell division"/>
    <property type="evidence" value="ECO:0007669"/>
    <property type="project" value="UniProtKB-KW"/>
</dbReference>
<evidence type="ECO:0000256" key="1">
    <source>
        <dbReference type="ARBA" id="ARBA00004370"/>
    </source>
</evidence>
<feature type="compositionally biased region" description="Low complexity" evidence="8">
    <location>
        <begin position="63"/>
        <end position="90"/>
    </location>
</feature>
<evidence type="ECO:0000313" key="11">
    <source>
        <dbReference type="EMBL" id="KAB5605980.1"/>
    </source>
</evidence>
<evidence type="ECO:0000256" key="4">
    <source>
        <dbReference type="ARBA" id="ARBA00022692"/>
    </source>
</evidence>
<comment type="subcellular location">
    <subcellularLocation>
        <location evidence="1">Membrane</location>
    </subcellularLocation>
</comment>
<evidence type="ECO:0000259" key="10">
    <source>
        <dbReference type="PROSITE" id="PS51779"/>
    </source>
</evidence>
<dbReference type="AlphaFoldDB" id="A0A5N5RGE5"/>
<evidence type="ECO:0000256" key="3">
    <source>
        <dbReference type="ARBA" id="ARBA00022618"/>
    </source>
</evidence>
<feature type="compositionally biased region" description="Low complexity" evidence="8">
    <location>
        <begin position="7"/>
        <end position="28"/>
    </location>
</feature>
<feature type="region of interest" description="Disordered" evidence="8">
    <location>
        <begin position="1"/>
        <end position="146"/>
    </location>
</feature>
<evidence type="ECO:0000313" key="12">
    <source>
        <dbReference type="Proteomes" id="UP000326336"/>
    </source>
</evidence>
<dbReference type="Proteomes" id="UP000326336">
    <property type="component" value="Unassembled WGS sequence"/>
</dbReference>
<dbReference type="InterPro" id="IPR050487">
    <property type="entry name" value="FtsQ_DivIB"/>
</dbReference>
<dbReference type="InterPro" id="IPR034746">
    <property type="entry name" value="POTRA"/>
</dbReference>
<evidence type="ECO:0000256" key="7">
    <source>
        <dbReference type="ARBA" id="ARBA00023306"/>
    </source>
</evidence>
<keyword evidence="3" id="KW-0132">Cell division</keyword>
<dbReference type="EMBL" id="RQSP01000032">
    <property type="protein sequence ID" value="KAB5605980.1"/>
    <property type="molecule type" value="Genomic_DNA"/>
</dbReference>
<dbReference type="Gene3D" id="3.10.20.310">
    <property type="entry name" value="membrane protein fhac"/>
    <property type="match status" value="1"/>
</dbReference>
<feature type="domain" description="POTRA" evidence="10">
    <location>
        <begin position="230"/>
        <end position="299"/>
    </location>
</feature>
<evidence type="ECO:0000256" key="8">
    <source>
        <dbReference type="SAM" id="MobiDB-lite"/>
    </source>
</evidence>
<keyword evidence="6 9" id="KW-0472">Membrane</keyword>
<feature type="transmembrane region" description="Helical" evidence="9">
    <location>
        <begin position="201"/>
        <end position="223"/>
    </location>
</feature>
<dbReference type="GO" id="GO:0005886">
    <property type="term" value="C:plasma membrane"/>
    <property type="evidence" value="ECO:0007669"/>
    <property type="project" value="TreeGrafter"/>
</dbReference>
<evidence type="ECO:0000256" key="5">
    <source>
        <dbReference type="ARBA" id="ARBA00022989"/>
    </source>
</evidence>
<gene>
    <name evidence="11" type="ORF">EHS19_08320</name>
</gene>